<name>A0A8H4A066_GIGMA</name>
<comment type="caution">
    <text evidence="4">The sequence shown here is derived from an EMBL/GenBank/DDBJ whole genome shotgun (WGS) entry which is preliminary data.</text>
</comment>
<proteinExistence type="predicted"/>
<dbReference type="InterPro" id="IPR011990">
    <property type="entry name" value="TPR-like_helical_dom_sf"/>
</dbReference>
<protein>
    <submittedName>
        <fullName evidence="4">Tetratricopeptide repeat protein</fullName>
    </submittedName>
</protein>
<dbReference type="EMBL" id="WTPW01003273">
    <property type="protein sequence ID" value="KAF0348311.1"/>
    <property type="molecule type" value="Genomic_DNA"/>
</dbReference>
<dbReference type="Pfam" id="PF13181">
    <property type="entry name" value="TPR_8"/>
    <property type="match status" value="1"/>
</dbReference>
<dbReference type="AlphaFoldDB" id="A0A8H4A066"/>
<keyword evidence="5" id="KW-1185">Reference proteome</keyword>
<dbReference type="SMART" id="SM00028">
    <property type="entry name" value="TPR"/>
    <property type="match status" value="4"/>
</dbReference>
<evidence type="ECO:0000256" key="1">
    <source>
        <dbReference type="ARBA" id="ARBA00022737"/>
    </source>
</evidence>
<dbReference type="InterPro" id="IPR050498">
    <property type="entry name" value="Ycf3"/>
</dbReference>
<dbReference type="PROSITE" id="PS50005">
    <property type="entry name" value="TPR"/>
    <property type="match status" value="3"/>
</dbReference>
<gene>
    <name evidence="4" type="ORF">F8M41_015562</name>
</gene>
<dbReference type="SUPFAM" id="SSF81901">
    <property type="entry name" value="HCP-like"/>
    <property type="match status" value="1"/>
</dbReference>
<dbReference type="SUPFAM" id="SSF48452">
    <property type="entry name" value="TPR-like"/>
    <property type="match status" value="1"/>
</dbReference>
<dbReference type="PROSITE" id="PS50293">
    <property type="entry name" value="TPR_REGION"/>
    <property type="match status" value="1"/>
</dbReference>
<keyword evidence="2 3" id="KW-0802">TPR repeat</keyword>
<evidence type="ECO:0000313" key="5">
    <source>
        <dbReference type="Proteomes" id="UP000439903"/>
    </source>
</evidence>
<organism evidence="4 5">
    <name type="scientific">Gigaspora margarita</name>
    <dbReference type="NCBI Taxonomy" id="4874"/>
    <lineage>
        <taxon>Eukaryota</taxon>
        <taxon>Fungi</taxon>
        <taxon>Fungi incertae sedis</taxon>
        <taxon>Mucoromycota</taxon>
        <taxon>Glomeromycotina</taxon>
        <taxon>Glomeromycetes</taxon>
        <taxon>Diversisporales</taxon>
        <taxon>Gigasporaceae</taxon>
        <taxon>Gigaspora</taxon>
    </lineage>
</organism>
<dbReference type="Pfam" id="PF00515">
    <property type="entry name" value="TPR_1"/>
    <property type="match status" value="1"/>
</dbReference>
<dbReference type="OrthoDB" id="2942533at2759"/>
<evidence type="ECO:0000313" key="4">
    <source>
        <dbReference type="EMBL" id="KAF0348311.1"/>
    </source>
</evidence>
<reference evidence="4 5" key="1">
    <citation type="journal article" date="2019" name="Environ. Microbiol.">
        <title>At the nexus of three kingdoms: the genome of the mycorrhizal fungus Gigaspora margarita provides insights into plant, endobacterial and fungal interactions.</title>
        <authorList>
            <person name="Venice F."/>
            <person name="Ghignone S."/>
            <person name="Salvioli di Fossalunga A."/>
            <person name="Amselem J."/>
            <person name="Novero M."/>
            <person name="Xianan X."/>
            <person name="Sedzielewska Toro K."/>
            <person name="Morin E."/>
            <person name="Lipzen A."/>
            <person name="Grigoriev I.V."/>
            <person name="Henrissat B."/>
            <person name="Martin F.M."/>
            <person name="Bonfante P."/>
        </authorList>
    </citation>
    <scope>NUCLEOTIDE SEQUENCE [LARGE SCALE GENOMIC DNA]</scope>
    <source>
        <strain evidence="4 5">BEG34</strain>
    </source>
</reference>
<dbReference type="InterPro" id="IPR006597">
    <property type="entry name" value="Sel1-like"/>
</dbReference>
<feature type="repeat" description="TPR" evidence="3">
    <location>
        <begin position="48"/>
        <end position="81"/>
    </location>
</feature>
<dbReference type="Gene3D" id="1.25.40.10">
    <property type="entry name" value="Tetratricopeptide repeat domain"/>
    <property type="match status" value="4"/>
</dbReference>
<dbReference type="PANTHER" id="PTHR44858">
    <property type="entry name" value="TETRATRICOPEPTIDE REPEAT PROTEIN 6"/>
    <property type="match status" value="1"/>
</dbReference>
<sequence>TCTNKILDIEPNNPYALFCRSEIWFRLEQYNNVLNGLSKLLKIEPDFVSALILRGTAYFNLRKYDKAYEDFRKIFEIEPNNETTVKYLIDAFKGLDFTSISMKHFMIKSFKNFEINNIVAIMLCGEEYFIRGQFDYALLYFNKVLEINPNDKIEPENDIALFYRSEANFKLGRSKESHLNTEKLSKILKIEFNNAFILYNTDNDFKLLQFNKAISDLDVAIKFKPNDMEMLILRGKTYFFLEKYDLALFDFIKALEIEPNNIFILLHINEIFDKPLLLLKNNNAIFINFDIEMYKYNILLHYEKLDETLNAYGNYILGLCYYSGIGVKKNDRKMFNYFYKAATMGFAKGIFKKWVMIMEYLVLDIATKKES</sequence>
<evidence type="ECO:0000256" key="3">
    <source>
        <dbReference type="PROSITE-ProRule" id="PRU00339"/>
    </source>
</evidence>
<accession>A0A8H4A066</accession>
<keyword evidence="1" id="KW-0677">Repeat</keyword>
<evidence type="ECO:0000256" key="2">
    <source>
        <dbReference type="ARBA" id="ARBA00022803"/>
    </source>
</evidence>
<dbReference type="Proteomes" id="UP000439903">
    <property type="component" value="Unassembled WGS sequence"/>
</dbReference>
<feature type="repeat" description="TPR" evidence="3">
    <location>
        <begin position="118"/>
        <end position="151"/>
    </location>
</feature>
<dbReference type="InterPro" id="IPR019734">
    <property type="entry name" value="TPR_rpt"/>
</dbReference>
<feature type="non-terminal residue" evidence="4">
    <location>
        <position position="1"/>
    </location>
</feature>
<dbReference type="SMART" id="SM00671">
    <property type="entry name" value="SEL1"/>
    <property type="match status" value="1"/>
</dbReference>
<dbReference type="GO" id="GO:0046813">
    <property type="term" value="P:receptor-mediated virion attachment to host cell"/>
    <property type="evidence" value="ECO:0007669"/>
    <property type="project" value="TreeGrafter"/>
</dbReference>
<feature type="repeat" description="TPR" evidence="3">
    <location>
        <begin position="228"/>
        <end position="261"/>
    </location>
</feature>
<dbReference type="PANTHER" id="PTHR44858:SF1">
    <property type="entry name" value="UDP-N-ACETYLGLUCOSAMINE--PEPTIDE N-ACETYLGLUCOSAMINYLTRANSFERASE SPINDLY-RELATED"/>
    <property type="match status" value="1"/>
</dbReference>